<comment type="caution">
    <text evidence="2">The sequence shown here is derived from an EMBL/GenBank/DDBJ whole genome shotgun (WGS) entry which is preliminary data.</text>
</comment>
<keyword evidence="2" id="KW-0808">Transferase</keyword>
<organism evidence="2 3">
    <name type="scientific">Croceicoccus pelagius</name>
    <dbReference type="NCBI Taxonomy" id="1703341"/>
    <lineage>
        <taxon>Bacteria</taxon>
        <taxon>Pseudomonadati</taxon>
        <taxon>Pseudomonadota</taxon>
        <taxon>Alphaproteobacteria</taxon>
        <taxon>Sphingomonadales</taxon>
        <taxon>Erythrobacteraceae</taxon>
        <taxon>Croceicoccus</taxon>
    </lineage>
</organism>
<protein>
    <submittedName>
        <fullName evidence="2">Glycosyl transferase</fullName>
    </submittedName>
</protein>
<dbReference type="Pfam" id="PF13439">
    <property type="entry name" value="Glyco_transf_4"/>
    <property type="match status" value="1"/>
</dbReference>
<dbReference type="AlphaFoldDB" id="A0A916YGJ7"/>
<proteinExistence type="predicted"/>
<dbReference type="EMBL" id="BMIO01000005">
    <property type="protein sequence ID" value="GGD44378.1"/>
    <property type="molecule type" value="Genomic_DNA"/>
</dbReference>
<accession>A0A916YGJ7</accession>
<dbReference type="OrthoDB" id="5490290at2"/>
<dbReference type="RefSeq" id="WP_066760927.1">
    <property type="nucleotide sequence ID" value="NZ_BMIO01000005.1"/>
</dbReference>
<dbReference type="InterPro" id="IPR028098">
    <property type="entry name" value="Glyco_trans_4-like_N"/>
</dbReference>
<dbReference type="Pfam" id="PF13692">
    <property type="entry name" value="Glyco_trans_1_4"/>
    <property type="match status" value="1"/>
</dbReference>
<keyword evidence="3" id="KW-1185">Reference proteome</keyword>
<dbReference type="Proteomes" id="UP000598997">
    <property type="component" value="Unassembled WGS sequence"/>
</dbReference>
<evidence type="ECO:0000313" key="2">
    <source>
        <dbReference type="EMBL" id="GGD44378.1"/>
    </source>
</evidence>
<gene>
    <name evidence="2" type="ORF">GCM10010989_18140</name>
</gene>
<dbReference type="GO" id="GO:0016757">
    <property type="term" value="F:glycosyltransferase activity"/>
    <property type="evidence" value="ECO:0007669"/>
    <property type="project" value="TreeGrafter"/>
</dbReference>
<feature type="domain" description="Glycosyltransferase subfamily 4-like N-terminal" evidence="1">
    <location>
        <begin position="23"/>
        <end position="171"/>
    </location>
</feature>
<reference evidence="2 3" key="1">
    <citation type="journal article" date="2014" name="Int. J. Syst. Evol. Microbiol.">
        <title>Complete genome sequence of Corynebacterium casei LMG S-19264T (=DSM 44701T), isolated from a smear-ripened cheese.</title>
        <authorList>
            <consortium name="US DOE Joint Genome Institute (JGI-PGF)"/>
            <person name="Walter F."/>
            <person name="Albersmeier A."/>
            <person name="Kalinowski J."/>
            <person name="Ruckert C."/>
        </authorList>
    </citation>
    <scope>NUCLEOTIDE SEQUENCE [LARGE SCALE GENOMIC DNA]</scope>
    <source>
        <strain evidence="2 3">CGMCC 1.15358</strain>
    </source>
</reference>
<evidence type="ECO:0000313" key="3">
    <source>
        <dbReference type="Proteomes" id="UP000598997"/>
    </source>
</evidence>
<dbReference type="Gene3D" id="3.40.50.2000">
    <property type="entry name" value="Glycogen Phosphorylase B"/>
    <property type="match status" value="2"/>
</dbReference>
<evidence type="ECO:0000259" key="1">
    <source>
        <dbReference type="Pfam" id="PF13439"/>
    </source>
</evidence>
<dbReference type="PANTHER" id="PTHR45947">
    <property type="entry name" value="SULFOQUINOVOSYL TRANSFERASE SQD2"/>
    <property type="match status" value="1"/>
</dbReference>
<name>A0A916YGJ7_9SPHN</name>
<dbReference type="PANTHER" id="PTHR45947:SF3">
    <property type="entry name" value="SULFOQUINOVOSYL TRANSFERASE SQD2"/>
    <property type="match status" value="1"/>
</dbReference>
<dbReference type="CDD" id="cd03814">
    <property type="entry name" value="GT4-like"/>
    <property type="match status" value="1"/>
</dbReference>
<dbReference type="InterPro" id="IPR050194">
    <property type="entry name" value="Glycosyltransferase_grp1"/>
</dbReference>
<sequence>MFESTAFPRRICIASDAWKPQLNGVVRTLAETLSRLTARGHAVEMITPDQFTSLPMPFYGEIRLALAPHRGVTKKLSRFGPDIVHIATEGPIGWATRRWCLKHGVPFTTAFHTRFPDYVAVRTGLSAERFWPLMQRFHAPSRAVLAATPSLRHELVGRGIGPVVPWSRGIDSGTFRSDAVPDERIAALPGPILLYVGRVAPEKGLDDFLSCNHPGSKVVVGDGPALSALKSRYPQAHFLGRITGSALASAYAAADCFVFPSRSDTFGLVMVEALACGVPVAGYPVQGPIDIVGPVGRGGSNELLDTVGAVDENLSDAIARALTARRVDCARYGAEYSWDAATDQFVSALAGALEDEAANAA</sequence>
<dbReference type="SUPFAM" id="SSF53756">
    <property type="entry name" value="UDP-Glycosyltransferase/glycogen phosphorylase"/>
    <property type="match status" value="1"/>
</dbReference>